<reference evidence="5 6" key="1">
    <citation type="submission" date="2020-07" db="EMBL/GenBank/DDBJ databases">
        <title>Sequencing the genomes of 1000 actinobacteria strains.</title>
        <authorList>
            <person name="Klenk H.-P."/>
        </authorList>
    </citation>
    <scope>NUCLEOTIDE SEQUENCE [LARGE SCALE GENOMIC DNA]</scope>
    <source>
        <strain evidence="5 6">DSM 42178</strain>
    </source>
</reference>
<dbReference type="Pfam" id="PF01590">
    <property type="entry name" value="GAF"/>
    <property type="match status" value="1"/>
</dbReference>
<dbReference type="Gene3D" id="3.30.450.20">
    <property type="entry name" value="PAS domain"/>
    <property type="match status" value="1"/>
</dbReference>
<dbReference type="CDD" id="cd16936">
    <property type="entry name" value="HATPase_RsbW-like"/>
    <property type="match status" value="1"/>
</dbReference>
<protein>
    <submittedName>
        <fullName evidence="5">GAF domain-containing protein/anti-sigma regulatory factor (Ser/Thr protein kinase)</fullName>
    </submittedName>
</protein>
<keyword evidence="6" id="KW-1185">Reference proteome</keyword>
<dbReference type="GO" id="GO:0016791">
    <property type="term" value="F:phosphatase activity"/>
    <property type="evidence" value="ECO:0007669"/>
    <property type="project" value="TreeGrafter"/>
</dbReference>
<evidence type="ECO:0000256" key="2">
    <source>
        <dbReference type="SAM" id="MobiDB-lite"/>
    </source>
</evidence>
<feature type="compositionally biased region" description="Low complexity" evidence="2">
    <location>
        <begin position="454"/>
        <end position="474"/>
    </location>
</feature>
<dbReference type="InterPro" id="IPR036457">
    <property type="entry name" value="PPM-type-like_dom_sf"/>
</dbReference>
<comment type="caution">
    <text evidence="5">The sequence shown here is derived from an EMBL/GenBank/DDBJ whole genome shotgun (WGS) entry which is preliminary data.</text>
</comment>
<dbReference type="SMART" id="SM00065">
    <property type="entry name" value="GAF"/>
    <property type="match status" value="1"/>
</dbReference>
<evidence type="ECO:0000313" key="5">
    <source>
        <dbReference type="EMBL" id="NYI06905.1"/>
    </source>
</evidence>
<dbReference type="Pfam" id="PF08448">
    <property type="entry name" value="PAS_4"/>
    <property type="match status" value="1"/>
</dbReference>
<dbReference type="Pfam" id="PF13581">
    <property type="entry name" value="HATPase_c_2"/>
    <property type="match status" value="1"/>
</dbReference>
<dbReference type="AlphaFoldDB" id="A0A852ZXY6"/>
<dbReference type="PANTHER" id="PTHR43156">
    <property type="entry name" value="STAGE II SPORULATION PROTEIN E-RELATED"/>
    <property type="match status" value="1"/>
</dbReference>
<sequence>MGSEEGGTGRHVDDHALLAWSFAQAPLFLGIYDTDDGELRIRWLNQSTAAILRLDPEAVRGRYFAEALPDPMFASFAEGLHRVLATGRPEHFEDYGQAPGQEKAHAWSVSMWPVRDPDGHMRGIAVAALDNSEQHRARQRLALVNEASVRIGSTLDITRTAEELAEVSVPGLADFVSVDLLDSVFRDLRPPNAARPPDAATAAHQDTGAVVLRRAAHLSTREGTPEAAVPLGEAAAYPDFSPPATCLTTGRTVLSNAGDAGFAGWVASSADQAAAIETHGFHTLMAVPLRARGTTLGVAVFARRQTREPFTGDDVLLAEEFAARAAVCVDNARRYTRERATALTLQHSLLPRYLPSQAAVDVASHYQPAGSQFGVGGDWFDVIPLSGARVALVVGDVVGHGVHASATMGRLRTAVRTLADVDLAPDELLTQLDDLVLHLSAETGATTAASRPNGPGALGALGAPDASGAQGAPDAGEDGGPGAGDAVGPTGATCLYAVYDPISRRCTLARAGHPAPVLVTPDGRAECLDLPSGPRLGMGGLPFESTELELPEGSLLALYTDGLISSRERDLDQGIAELLRTLATPAPSLEATVDRVLTALLPEKPVDDVALLLARTRSLGPGRVATWQLADDPVVVADARKYVSDQLARWGLEEAAFVTELVVSELVTNAIRHAGGPIELRLIHDHTLICEVSDGSSSAPHLRRARVYDEGGRGLMLVAQLTGRWGSRQTPTGKTIWAEQYLPSV</sequence>
<dbReference type="Pfam" id="PF07228">
    <property type="entry name" value="SpoIIE"/>
    <property type="match status" value="1"/>
</dbReference>
<dbReference type="SUPFAM" id="SSF81606">
    <property type="entry name" value="PP2C-like"/>
    <property type="match status" value="1"/>
</dbReference>
<dbReference type="FunFam" id="3.30.450.40:FF:000035">
    <property type="entry name" value="PAS sensor protein"/>
    <property type="match status" value="1"/>
</dbReference>
<dbReference type="Gene3D" id="3.30.565.10">
    <property type="entry name" value="Histidine kinase-like ATPase, C-terminal domain"/>
    <property type="match status" value="1"/>
</dbReference>
<proteinExistence type="predicted"/>
<dbReference type="Proteomes" id="UP000567795">
    <property type="component" value="Unassembled WGS sequence"/>
</dbReference>
<dbReference type="InterPro" id="IPR001932">
    <property type="entry name" value="PPM-type_phosphatase-like_dom"/>
</dbReference>
<evidence type="ECO:0000259" key="3">
    <source>
        <dbReference type="SMART" id="SM00065"/>
    </source>
</evidence>
<dbReference type="InterPro" id="IPR013656">
    <property type="entry name" value="PAS_4"/>
</dbReference>
<dbReference type="EMBL" id="JACBZD010000001">
    <property type="protein sequence ID" value="NYI06905.1"/>
    <property type="molecule type" value="Genomic_DNA"/>
</dbReference>
<dbReference type="SMART" id="SM00331">
    <property type="entry name" value="PP2C_SIG"/>
    <property type="match status" value="1"/>
</dbReference>
<keyword evidence="1" id="KW-0378">Hydrolase</keyword>
<dbReference type="SUPFAM" id="SSF55874">
    <property type="entry name" value="ATPase domain of HSP90 chaperone/DNA topoisomerase II/histidine kinase"/>
    <property type="match status" value="1"/>
</dbReference>
<dbReference type="Gene3D" id="3.30.450.40">
    <property type="match status" value="1"/>
</dbReference>
<dbReference type="InterPro" id="IPR003594">
    <property type="entry name" value="HATPase_dom"/>
</dbReference>
<evidence type="ECO:0000256" key="1">
    <source>
        <dbReference type="ARBA" id="ARBA00022801"/>
    </source>
</evidence>
<dbReference type="FunFam" id="3.30.565.10:FF:000028">
    <property type="entry name" value="PAS sensor protein"/>
    <property type="match status" value="1"/>
</dbReference>
<feature type="region of interest" description="Disordered" evidence="2">
    <location>
        <begin position="445"/>
        <end position="485"/>
    </location>
</feature>
<dbReference type="InterPro" id="IPR052016">
    <property type="entry name" value="Bact_Sigma-Reg"/>
</dbReference>
<dbReference type="FunFam" id="3.60.40.10:FF:000031">
    <property type="entry name" value="PAS sensor protein"/>
    <property type="match status" value="1"/>
</dbReference>
<dbReference type="Gene3D" id="3.60.40.10">
    <property type="entry name" value="PPM-type phosphatase domain"/>
    <property type="match status" value="1"/>
</dbReference>
<dbReference type="InterPro" id="IPR029016">
    <property type="entry name" value="GAF-like_dom_sf"/>
</dbReference>
<dbReference type="RefSeq" id="WP_246450001.1">
    <property type="nucleotide sequence ID" value="NZ_JACBZD010000001.1"/>
</dbReference>
<name>A0A852ZXY6_9ACTN</name>
<gene>
    <name evidence="5" type="ORF">FHU37_003848</name>
</gene>
<evidence type="ECO:0000313" key="6">
    <source>
        <dbReference type="Proteomes" id="UP000567795"/>
    </source>
</evidence>
<accession>A0A852ZXY6</accession>
<dbReference type="InterPro" id="IPR003018">
    <property type="entry name" value="GAF"/>
</dbReference>
<feature type="domain" description="GAF" evidence="3">
    <location>
        <begin position="139"/>
        <end position="339"/>
    </location>
</feature>
<organism evidence="5 6">
    <name type="scientific">Allostreptomyces psammosilenae</name>
    <dbReference type="NCBI Taxonomy" id="1892865"/>
    <lineage>
        <taxon>Bacteria</taxon>
        <taxon>Bacillati</taxon>
        <taxon>Actinomycetota</taxon>
        <taxon>Actinomycetes</taxon>
        <taxon>Kitasatosporales</taxon>
        <taxon>Streptomycetaceae</taxon>
        <taxon>Allostreptomyces</taxon>
    </lineage>
</organism>
<dbReference type="PANTHER" id="PTHR43156:SF2">
    <property type="entry name" value="STAGE II SPORULATION PROTEIN E"/>
    <property type="match status" value="1"/>
</dbReference>
<dbReference type="InterPro" id="IPR035965">
    <property type="entry name" value="PAS-like_dom_sf"/>
</dbReference>
<dbReference type="SUPFAM" id="SSF55781">
    <property type="entry name" value="GAF domain-like"/>
    <property type="match status" value="1"/>
</dbReference>
<dbReference type="InterPro" id="IPR036890">
    <property type="entry name" value="HATPase_C_sf"/>
</dbReference>
<evidence type="ECO:0000259" key="4">
    <source>
        <dbReference type="SMART" id="SM00331"/>
    </source>
</evidence>
<dbReference type="SUPFAM" id="SSF55785">
    <property type="entry name" value="PYP-like sensor domain (PAS domain)"/>
    <property type="match status" value="1"/>
</dbReference>
<feature type="domain" description="PPM-type phosphatase" evidence="4">
    <location>
        <begin position="360"/>
        <end position="616"/>
    </location>
</feature>